<feature type="domain" description="Flagellar hook-associated protein FlgK helical" evidence="9">
    <location>
        <begin position="99"/>
        <end position="335"/>
    </location>
</feature>
<evidence type="ECO:0000313" key="10">
    <source>
        <dbReference type="EMBL" id="GIJ50841.1"/>
    </source>
</evidence>
<dbReference type="GO" id="GO:0005198">
    <property type="term" value="F:structural molecule activity"/>
    <property type="evidence" value="ECO:0007669"/>
    <property type="project" value="InterPro"/>
</dbReference>
<comment type="caution">
    <text evidence="10">The sequence shown here is derived from an EMBL/GenBank/DDBJ whole genome shotgun (WGS) entry which is preliminary data.</text>
</comment>
<dbReference type="GO" id="GO:0044780">
    <property type="term" value="P:bacterial-type flagellum assembly"/>
    <property type="evidence" value="ECO:0007669"/>
    <property type="project" value="InterPro"/>
</dbReference>
<comment type="similarity">
    <text evidence="3">Belongs to the flagella basal body rod proteins family.</text>
</comment>
<keyword evidence="10" id="KW-0969">Cilium</keyword>
<dbReference type="GO" id="GO:0009424">
    <property type="term" value="C:bacterial-type flagellum hook"/>
    <property type="evidence" value="ECO:0007669"/>
    <property type="project" value="InterPro"/>
</dbReference>
<dbReference type="InterPro" id="IPR001444">
    <property type="entry name" value="Flag_bb_rod_N"/>
</dbReference>
<accession>A0A8J3YW16</accession>
<sequence>MSTFNGLSTALTSLYANRRGMEVTAHNIANVNTPGYTRQRANLQAIAGPAIPGLTSQASPVGDGVMVESVQRLRDIFLESRGRIEHAAAEYLGTQQIQLGRIEQAFAEPSDEALQAQLDEMWASFSDLSLRPNSTAARSSVVSRATIVADTIRGNGDQLSTQWDTALTELNAMILDVNSTTAAVAQLNEGIMAATAVGQQPNDLMDQRDALVMKLAELTGARGVPRDNGVTDVLLNGSVLVSGNHSRTISPATGAANLNDVKAGGAVALQFNEPPANPSASPDSGKLAGMLETLNRTIRTYSDGLDRVANELITSVNAQHALGRDADGDMGGAFFSGTNASDIGVAVVDPDDIAAADAASASGPLDGANAQEIAKLANKKDGANEKYRQLIVDLGVAAQTVNRRVEIQAGVVTQSDAEREGDAGVSLDEEMTNMVQYERAYQAAARVISTIDTMLDTLINGMGR</sequence>
<name>A0A8J3YW16_9ACTN</name>
<dbReference type="SUPFAM" id="SSF64518">
    <property type="entry name" value="Phase 1 flagellin"/>
    <property type="match status" value="1"/>
</dbReference>
<feature type="domain" description="Flagellar basal-body/hook protein C-terminal" evidence="8">
    <location>
        <begin position="424"/>
        <end position="460"/>
    </location>
</feature>
<dbReference type="GO" id="GO:0005576">
    <property type="term" value="C:extracellular region"/>
    <property type="evidence" value="ECO:0007669"/>
    <property type="project" value="UniProtKB-SubCell"/>
</dbReference>
<dbReference type="InterPro" id="IPR002371">
    <property type="entry name" value="FlgK"/>
</dbReference>
<evidence type="ECO:0000259" key="7">
    <source>
        <dbReference type="Pfam" id="PF00460"/>
    </source>
</evidence>
<evidence type="ECO:0000256" key="6">
    <source>
        <dbReference type="ARBA" id="ARBA00023143"/>
    </source>
</evidence>
<evidence type="ECO:0000256" key="4">
    <source>
        <dbReference type="ARBA" id="ARBA00016244"/>
    </source>
</evidence>
<dbReference type="EMBL" id="BOPF01000040">
    <property type="protein sequence ID" value="GIJ50841.1"/>
    <property type="molecule type" value="Genomic_DNA"/>
</dbReference>
<keyword evidence="5" id="KW-0964">Secreted</keyword>
<keyword evidence="6" id="KW-0975">Bacterial flagellum</keyword>
<dbReference type="PANTHER" id="PTHR30033:SF1">
    <property type="entry name" value="FLAGELLAR HOOK-ASSOCIATED PROTEIN 1"/>
    <property type="match status" value="1"/>
</dbReference>
<evidence type="ECO:0000259" key="9">
    <source>
        <dbReference type="Pfam" id="PF22638"/>
    </source>
</evidence>
<evidence type="ECO:0000259" key="8">
    <source>
        <dbReference type="Pfam" id="PF06429"/>
    </source>
</evidence>
<dbReference type="AlphaFoldDB" id="A0A8J3YW16"/>
<evidence type="ECO:0000256" key="1">
    <source>
        <dbReference type="ARBA" id="ARBA00004365"/>
    </source>
</evidence>
<evidence type="ECO:0000313" key="11">
    <source>
        <dbReference type="Proteomes" id="UP000619260"/>
    </source>
</evidence>
<feature type="domain" description="Flagellar basal body rod protein N-terminal" evidence="7">
    <location>
        <begin position="8"/>
        <end position="37"/>
    </location>
</feature>
<organism evidence="10 11">
    <name type="scientific">Virgisporangium aliadipatigenens</name>
    <dbReference type="NCBI Taxonomy" id="741659"/>
    <lineage>
        <taxon>Bacteria</taxon>
        <taxon>Bacillati</taxon>
        <taxon>Actinomycetota</taxon>
        <taxon>Actinomycetes</taxon>
        <taxon>Micromonosporales</taxon>
        <taxon>Micromonosporaceae</taxon>
        <taxon>Virgisporangium</taxon>
    </lineage>
</organism>
<dbReference type="InterPro" id="IPR053927">
    <property type="entry name" value="FlgK_helical"/>
</dbReference>
<keyword evidence="10" id="KW-0282">Flagellum</keyword>
<evidence type="ECO:0000256" key="3">
    <source>
        <dbReference type="ARBA" id="ARBA00009677"/>
    </source>
</evidence>
<reference evidence="10" key="1">
    <citation type="submission" date="2021-01" db="EMBL/GenBank/DDBJ databases">
        <title>Whole genome shotgun sequence of Virgisporangium aliadipatigenens NBRC 105644.</title>
        <authorList>
            <person name="Komaki H."/>
            <person name="Tamura T."/>
        </authorList>
    </citation>
    <scope>NUCLEOTIDE SEQUENCE</scope>
    <source>
        <strain evidence="10">NBRC 105644</strain>
    </source>
</reference>
<dbReference type="Proteomes" id="UP000619260">
    <property type="component" value="Unassembled WGS sequence"/>
</dbReference>
<dbReference type="NCBIfam" id="TIGR02492">
    <property type="entry name" value="flgK_ends"/>
    <property type="match status" value="1"/>
</dbReference>
<protein>
    <recommendedName>
        <fullName evidence="4">Flagellar hook-associated protein 1</fullName>
    </recommendedName>
</protein>
<proteinExistence type="inferred from homology"/>
<keyword evidence="11" id="KW-1185">Reference proteome</keyword>
<gene>
    <name evidence="10" type="primary">flgK</name>
    <name evidence="10" type="ORF">Val02_77270</name>
</gene>
<dbReference type="Pfam" id="PF22638">
    <property type="entry name" value="FlgK_D1"/>
    <property type="match status" value="1"/>
</dbReference>
<dbReference type="InterPro" id="IPR010930">
    <property type="entry name" value="Flg_bb/hook_C_dom"/>
</dbReference>
<comment type="subcellular location">
    <subcellularLocation>
        <location evidence="1">Bacterial flagellum</location>
    </subcellularLocation>
    <subcellularLocation>
        <location evidence="2">Secreted</location>
    </subcellularLocation>
</comment>
<evidence type="ECO:0000256" key="2">
    <source>
        <dbReference type="ARBA" id="ARBA00004613"/>
    </source>
</evidence>
<keyword evidence="10" id="KW-0966">Cell projection</keyword>
<dbReference type="RefSeq" id="WP_203904265.1">
    <property type="nucleotide sequence ID" value="NZ_BOPF01000040.1"/>
</dbReference>
<dbReference type="Pfam" id="PF00460">
    <property type="entry name" value="Flg_bb_rod"/>
    <property type="match status" value="1"/>
</dbReference>
<dbReference type="PANTHER" id="PTHR30033">
    <property type="entry name" value="FLAGELLAR HOOK-ASSOCIATED PROTEIN 1"/>
    <property type="match status" value="1"/>
</dbReference>
<evidence type="ECO:0000256" key="5">
    <source>
        <dbReference type="ARBA" id="ARBA00022525"/>
    </source>
</evidence>
<dbReference type="Pfam" id="PF06429">
    <property type="entry name" value="Flg_bbr_C"/>
    <property type="match status" value="1"/>
</dbReference>